<reference evidence="2" key="1">
    <citation type="journal article" date="2023" name="DNA Res.">
        <title>Chromosome-level genome assembly of Phrynocephalus forsythii using third-generation DNA sequencing and Hi-C analysis.</title>
        <authorList>
            <person name="Qi Y."/>
            <person name="Zhao W."/>
            <person name="Zhao Y."/>
            <person name="Niu C."/>
            <person name="Cao S."/>
            <person name="Zhang Y."/>
        </authorList>
    </citation>
    <scope>NUCLEOTIDE SEQUENCE</scope>
    <source>
        <tissue evidence="2">Muscle</tissue>
    </source>
</reference>
<dbReference type="Proteomes" id="UP001142489">
    <property type="component" value="Unassembled WGS sequence"/>
</dbReference>
<keyword evidence="3" id="KW-1185">Reference proteome</keyword>
<protein>
    <submittedName>
        <fullName evidence="2">Uncharacterized protein</fullName>
    </submittedName>
</protein>
<sequence>MEMEMEMEMELELELELEPGPKDGNKEKEAVMMMMSQKRQWSSELICLSSFFHVFPHNEVANGSSPRPNIFNDEVSCVGEKGRETLSEPCWIPVATHDSKATPLPPPQGITLADGYGQDFGPIKPGQNSTNILRLVDNTPELAVTWSRALLCLHRDSILELETGSEVQLVEALQGNLNMAKGYGEGPGTTFPHMDLLPFCIFILNPD</sequence>
<evidence type="ECO:0000313" key="2">
    <source>
        <dbReference type="EMBL" id="KAJ7304111.1"/>
    </source>
</evidence>
<organism evidence="2 3">
    <name type="scientific">Phrynocephalus forsythii</name>
    <dbReference type="NCBI Taxonomy" id="171643"/>
    <lineage>
        <taxon>Eukaryota</taxon>
        <taxon>Metazoa</taxon>
        <taxon>Chordata</taxon>
        <taxon>Craniata</taxon>
        <taxon>Vertebrata</taxon>
        <taxon>Euteleostomi</taxon>
        <taxon>Lepidosauria</taxon>
        <taxon>Squamata</taxon>
        <taxon>Bifurcata</taxon>
        <taxon>Unidentata</taxon>
        <taxon>Episquamata</taxon>
        <taxon>Toxicofera</taxon>
        <taxon>Iguania</taxon>
        <taxon>Acrodonta</taxon>
        <taxon>Agamidae</taxon>
        <taxon>Agaminae</taxon>
        <taxon>Phrynocephalus</taxon>
    </lineage>
</organism>
<feature type="compositionally biased region" description="Acidic residues" evidence="1">
    <location>
        <begin position="1"/>
        <end position="17"/>
    </location>
</feature>
<gene>
    <name evidence="2" type="ORF">JRQ81_011636</name>
</gene>
<accession>A0A9Q0X680</accession>
<dbReference type="AlphaFoldDB" id="A0A9Q0X680"/>
<proteinExistence type="predicted"/>
<evidence type="ECO:0000256" key="1">
    <source>
        <dbReference type="SAM" id="MobiDB-lite"/>
    </source>
</evidence>
<name>A0A9Q0X680_9SAUR</name>
<dbReference type="EMBL" id="JAPFRF010000023">
    <property type="protein sequence ID" value="KAJ7304111.1"/>
    <property type="molecule type" value="Genomic_DNA"/>
</dbReference>
<evidence type="ECO:0000313" key="3">
    <source>
        <dbReference type="Proteomes" id="UP001142489"/>
    </source>
</evidence>
<comment type="caution">
    <text evidence="2">The sequence shown here is derived from an EMBL/GenBank/DDBJ whole genome shotgun (WGS) entry which is preliminary data.</text>
</comment>
<feature type="region of interest" description="Disordered" evidence="1">
    <location>
        <begin position="1"/>
        <end position="25"/>
    </location>
</feature>